<dbReference type="EMBL" id="MEWU01000027">
    <property type="protein sequence ID" value="OGC83168.1"/>
    <property type="molecule type" value="Genomic_DNA"/>
</dbReference>
<dbReference type="Gene3D" id="3.40.630.30">
    <property type="match status" value="1"/>
</dbReference>
<proteinExistence type="predicted"/>
<sequence>MECIYGPLAKELPDGFAPPEMWPEFPATARPVGICRRELVGTHPRGVRWSLWPLTFEEYVGDDAPDFKDSDKGKLAYNRLVMWRRITPVAPPPSWRAWAKGPWRLDGFYTLVPGADYTRDWQHNARRDLKQWHEHFADKGYIIETISFDEFKKTYQKNVSVKKAGLELFYILERTYRDPSTHQHLQLLGVRNTKSSAVVAGTALLYSPTHRASVRYCPFMLPEGRLVYASTALIDHWYRDAQKKNSTTLFFTSFWHQGLPKSWKGFSAFKSHFGLQYVFYPPTLYRFVGGKFF</sequence>
<reference evidence="1 2" key="1">
    <citation type="journal article" date="2016" name="Nat. Commun.">
        <title>Thousands of microbial genomes shed light on interconnected biogeochemical processes in an aquifer system.</title>
        <authorList>
            <person name="Anantharaman K."/>
            <person name="Brown C.T."/>
            <person name="Hug L.A."/>
            <person name="Sharon I."/>
            <person name="Castelle C.J."/>
            <person name="Probst A.J."/>
            <person name="Thomas B.C."/>
            <person name="Singh A."/>
            <person name="Wilkins M.J."/>
            <person name="Karaoz U."/>
            <person name="Brodie E.L."/>
            <person name="Williams K.H."/>
            <person name="Hubbard S.S."/>
            <person name="Banfield J.F."/>
        </authorList>
    </citation>
    <scope>NUCLEOTIDE SEQUENCE [LARGE SCALE GENOMIC DNA]</scope>
</reference>
<organism evidence="1 2">
    <name type="scientific">Candidatus Adlerbacteria bacterium RIFCSPHIGHO2_02_FULL_52_17</name>
    <dbReference type="NCBI Taxonomy" id="1797240"/>
    <lineage>
        <taxon>Bacteria</taxon>
        <taxon>Candidatus Adleribacteriota</taxon>
    </lineage>
</organism>
<name>A0A1F4XNJ6_9BACT</name>
<gene>
    <name evidence="1" type="ORF">A3D68_00210</name>
</gene>
<accession>A0A1F4XNJ6</accession>
<dbReference type="Proteomes" id="UP000177564">
    <property type="component" value="Unassembled WGS sequence"/>
</dbReference>
<dbReference type="AlphaFoldDB" id="A0A1F4XNJ6"/>
<evidence type="ECO:0000313" key="2">
    <source>
        <dbReference type="Proteomes" id="UP000177564"/>
    </source>
</evidence>
<evidence type="ECO:0000313" key="1">
    <source>
        <dbReference type="EMBL" id="OGC83168.1"/>
    </source>
</evidence>
<comment type="caution">
    <text evidence="1">The sequence shown here is derived from an EMBL/GenBank/DDBJ whole genome shotgun (WGS) entry which is preliminary data.</text>
</comment>
<evidence type="ECO:0008006" key="3">
    <source>
        <dbReference type="Google" id="ProtNLM"/>
    </source>
</evidence>
<protein>
    <recommendedName>
        <fullName evidence="3">BioF2-like acetyltransferase domain-containing protein</fullName>
    </recommendedName>
</protein>